<comment type="caution">
    <text evidence="2">The sequence shown here is derived from an EMBL/GenBank/DDBJ whole genome shotgun (WGS) entry which is preliminary data.</text>
</comment>
<proteinExistence type="predicted"/>
<dbReference type="EMBL" id="AYSJ01000004">
    <property type="protein sequence ID" value="ETS32495.1"/>
    <property type="molecule type" value="Genomic_DNA"/>
</dbReference>
<dbReference type="AlphaFoldDB" id="W3VBL3"/>
<dbReference type="PATRIC" id="fig|1004151.3.peg.1145"/>
<name>W3VBL3_9GAMM</name>
<accession>W3VBL3</accession>
<organism evidence="2 3">
    <name type="scientific">Photorhabdus khanii NC19</name>
    <dbReference type="NCBI Taxonomy" id="1004151"/>
    <lineage>
        <taxon>Bacteria</taxon>
        <taxon>Pseudomonadati</taxon>
        <taxon>Pseudomonadota</taxon>
        <taxon>Gammaproteobacteria</taxon>
        <taxon>Enterobacterales</taxon>
        <taxon>Morganellaceae</taxon>
        <taxon>Photorhabdus</taxon>
    </lineage>
</organism>
<sequence length="333" mass="34987">MGENLASQLTNGVLNAVSEAGDFVMAGGDTVLDAAMALTSCATGDSYCNQAISDLNKKDQAAGKALSSLVNGETWNAIKDTATKASQGDQVALENLAGVLTSVVVPAKGLPTGGKTGAIFEQNIAKGTTGQAEKSPAVNKGDNWSAGEGQYSPKNQGTVTDVKHLSSKFDGNSLPYAEKELKTSSSNATSALATKAQQDLINEIHNFPSKTKATDISTMIGAYDPLTGKTAVGSSNKKITRDTLHPTTVEYVEKQLGVKIGEFTNFCKNKAGACAEVSAADQLVRQGVEPSRIKFTQALRPRDVWRKKDIPSKAKVPTCENCGVVWKDGVIDK</sequence>
<feature type="region of interest" description="Disordered" evidence="1">
    <location>
        <begin position="129"/>
        <end position="157"/>
    </location>
</feature>
<keyword evidence="3" id="KW-1185">Reference proteome</keyword>
<evidence type="ECO:0000313" key="3">
    <source>
        <dbReference type="Proteomes" id="UP000018957"/>
    </source>
</evidence>
<evidence type="ECO:0000313" key="2">
    <source>
        <dbReference type="EMBL" id="ETS32495.1"/>
    </source>
</evidence>
<evidence type="ECO:0000256" key="1">
    <source>
        <dbReference type="SAM" id="MobiDB-lite"/>
    </source>
</evidence>
<protein>
    <submittedName>
        <fullName evidence="2">YwqJ-like deaminase</fullName>
    </submittedName>
</protein>
<reference evidence="2 3" key="1">
    <citation type="submission" date="2013-11" db="EMBL/GenBank/DDBJ databases">
        <title>Elucidation of the Photorhabdus temperata genome and generation of transposon mutant library to identify motility mutants.</title>
        <authorList>
            <person name="Hurst S.G.IV."/>
            <person name="Micheals B."/>
            <person name="Abebe-Akele F."/>
            <person name="Rowedder H."/>
            <person name="Bullock H."/>
            <person name="Jackobeck R."/>
            <person name="Janicki E."/>
            <person name="Tisa L.S."/>
        </authorList>
    </citation>
    <scope>NUCLEOTIDE SEQUENCE [LARGE SCALE GENOMIC DNA]</scope>
    <source>
        <strain evidence="2 3">NC19</strain>
    </source>
</reference>
<dbReference type="Proteomes" id="UP000018957">
    <property type="component" value="Unassembled WGS sequence"/>
</dbReference>
<gene>
    <name evidence="2" type="ORF">PTE_01124</name>
</gene>